<reference evidence="1" key="1">
    <citation type="submission" date="2020-08" db="EMBL/GenBank/DDBJ databases">
        <title>Ramlibacter sp. USB13 16S ribosomal RNA gene genome sequencing and assembly.</title>
        <authorList>
            <person name="Kang M."/>
        </authorList>
    </citation>
    <scope>NUCLEOTIDE SEQUENCE</scope>
    <source>
        <strain evidence="1">USB13</strain>
    </source>
</reference>
<proteinExistence type="predicted"/>
<accession>A0A923SHR1</accession>
<gene>
    <name evidence="1" type="ORF">H8N03_24700</name>
</gene>
<evidence type="ECO:0000313" key="1">
    <source>
        <dbReference type="EMBL" id="MBC5786162.1"/>
    </source>
</evidence>
<sequence length="121" mass="12883">MELRYLDFDFSGDAHGHGSFDAMASAGPAQLAALDAEVRAVLDWAERRFGPAAPLDEGGEWDYALHGVREVATPLAVRYAPGADRLEFEAGTPDPARTTLTLTLSGTDPFCSALREAFGIG</sequence>
<protein>
    <submittedName>
        <fullName evidence="1">Uncharacterized protein</fullName>
    </submittedName>
</protein>
<name>A0A923SHR1_9BURK</name>
<evidence type="ECO:0000313" key="2">
    <source>
        <dbReference type="Proteomes" id="UP000608513"/>
    </source>
</evidence>
<comment type="caution">
    <text evidence="1">The sequence shown here is derived from an EMBL/GenBank/DDBJ whole genome shotgun (WGS) entry which is preliminary data.</text>
</comment>
<organism evidence="1 2">
    <name type="scientific">Ramlibacter cellulosilyticus</name>
    <dbReference type="NCBI Taxonomy" id="2764187"/>
    <lineage>
        <taxon>Bacteria</taxon>
        <taxon>Pseudomonadati</taxon>
        <taxon>Pseudomonadota</taxon>
        <taxon>Betaproteobacteria</taxon>
        <taxon>Burkholderiales</taxon>
        <taxon>Comamonadaceae</taxon>
        <taxon>Ramlibacter</taxon>
    </lineage>
</organism>
<dbReference type="Proteomes" id="UP000608513">
    <property type="component" value="Unassembled WGS sequence"/>
</dbReference>
<keyword evidence="2" id="KW-1185">Reference proteome</keyword>
<dbReference type="RefSeq" id="WP_187078905.1">
    <property type="nucleotide sequence ID" value="NZ_JACORT010000015.1"/>
</dbReference>
<dbReference type="EMBL" id="JACORT010000015">
    <property type="protein sequence ID" value="MBC5786162.1"/>
    <property type="molecule type" value="Genomic_DNA"/>
</dbReference>
<dbReference type="AlphaFoldDB" id="A0A923SHR1"/>